<evidence type="ECO:0000313" key="2">
    <source>
        <dbReference type="Proteomes" id="UP000008388"/>
    </source>
</evidence>
<dbReference type="RefSeq" id="YP_009217299.1">
    <property type="nucleotide sequence ID" value="NC_028999.1"/>
</dbReference>
<dbReference type="EMBL" id="HQ630627">
    <property type="protein sequence ID" value="AEH03643.1"/>
    <property type="molecule type" value="Genomic_DNA"/>
</dbReference>
<reference evidence="1 2" key="1">
    <citation type="journal article" date="2011" name="Microbiology">
        <title>The Pseudomonas aeruginosa generalized transducing phage phiPA3 is a new member of the phiKZ-like group of 'jumbo' phages, and infects model laboratory strains and clinical isolates from cystic fibrosis patients.</title>
        <authorList>
            <person name="Monson R."/>
            <person name="Foulds I."/>
            <person name="Foweraker J."/>
            <person name="Welch M."/>
            <person name="Salmond G.P."/>
        </authorList>
    </citation>
    <scope>NUCLEOTIDE SEQUENCE [LARGE SCALE GENOMIC DNA]</scope>
</reference>
<gene>
    <name evidence="1" type="primary">220</name>
</gene>
<keyword evidence="2" id="KW-1185">Reference proteome</keyword>
<sequence length="111" mass="12884">MTLKAIVYIHNNAFTPEQIAEFSKVPYMEVIDLNTTHPMVFTPYSSDLIIQYKNTIPYQMIVSVDPTPEQEKELRQHTLKDGIYSLSYVTGEINQDQFLMWDAEYDNMAAV</sequence>
<protein>
    <submittedName>
        <fullName evidence="1">Uncharacterized protein 220</fullName>
    </submittedName>
</protein>
<proteinExistence type="predicted"/>
<organismHost>
    <name type="scientific">Pseudomonas aeruginosa</name>
    <dbReference type="NCBI Taxonomy" id="287"/>
</organismHost>
<name>F8SJ63_BPPA3</name>
<dbReference type="GeneID" id="26643748"/>
<organism evidence="1 2">
    <name type="scientific">Pseudomonas phage PhiPA3</name>
    <name type="common">Pseudomonas aeruginosa phage PhiPA3</name>
    <dbReference type="NCBI Taxonomy" id="998086"/>
    <lineage>
        <taxon>Viruses</taxon>
        <taxon>Duplodnaviria</taxon>
        <taxon>Heunggongvirae</taxon>
        <taxon>Uroviricota</taxon>
        <taxon>Caudoviricetes</taxon>
        <taxon>Chimalliviridae</taxon>
        <taxon>Miltoncavirus</taxon>
        <taxon>Miltoncavirus PhiPA3</taxon>
    </lineage>
</organism>
<accession>F8SJ63</accession>
<evidence type="ECO:0000313" key="1">
    <source>
        <dbReference type="EMBL" id="AEH03643.1"/>
    </source>
</evidence>
<dbReference type="Proteomes" id="UP000008388">
    <property type="component" value="Segment"/>
</dbReference>
<dbReference type="KEGG" id="vg:26643748"/>